<dbReference type="Pfam" id="PF02801">
    <property type="entry name" value="Ketoacyl-synt_C"/>
    <property type="match status" value="1"/>
</dbReference>
<dbReference type="CDD" id="cd00834">
    <property type="entry name" value="KAS_I_II"/>
    <property type="match status" value="1"/>
</dbReference>
<sequence length="414" mass="42648">MNTDDGRRPRPEHRVVITGTGAVTPLGEGVAALHQRAVKGESGLADGEGRCREFDPHAVLSRKEIHGTDRFSQLALVAAEEATRQAGWADGLPYAPERVMCVIGSVTGGVLTFEEQLTALRRNGADAVSRQTMPMIAPHAAAVQIAVRHRLRGETYCLTSGCASGTQAIGSGVRAIRSGSADAVVVGGAEAPLTNFVRAAYLKAGFMSPTGISVPFDEGRDGFLMGEGAGVLVLESERSAERRGQPVLGEVLGYGASSDAFHVLSSAEDGVAAMDAIRRALADAGVTPDGLSYLNAHATGSARDDRLEVAALRGVLTEALETLPMSSTKSVTGHLMGAAGAVEAIATLMALNDGVAPPTVGLRRPDAELGTLRHVLHATPLRTLPGRRAVGISTTFGFGGHNAVLVLGSGAGTG</sequence>
<dbReference type="PROSITE" id="PS00606">
    <property type="entry name" value="KS3_1"/>
    <property type="match status" value="1"/>
</dbReference>
<name>A0A6B3QVZ2_STRTE</name>
<dbReference type="PROSITE" id="PS52004">
    <property type="entry name" value="KS3_2"/>
    <property type="match status" value="1"/>
</dbReference>
<comment type="caution">
    <text evidence="6">The sequence shown here is derived from an EMBL/GenBank/DDBJ whole genome shotgun (WGS) entry which is preliminary data.</text>
</comment>
<dbReference type="GO" id="GO:0006633">
    <property type="term" value="P:fatty acid biosynthetic process"/>
    <property type="evidence" value="ECO:0007669"/>
    <property type="project" value="InterPro"/>
</dbReference>
<accession>A0A6B3QVZ2</accession>
<gene>
    <name evidence="6" type="ORF">GUR47_36990</name>
</gene>
<dbReference type="PANTHER" id="PTHR11712">
    <property type="entry name" value="POLYKETIDE SYNTHASE-RELATED"/>
    <property type="match status" value="1"/>
</dbReference>
<dbReference type="SUPFAM" id="SSF53901">
    <property type="entry name" value="Thiolase-like"/>
    <property type="match status" value="2"/>
</dbReference>
<keyword evidence="2 4" id="KW-0808">Transferase</keyword>
<dbReference type="InterPro" id="IPR018201">
    <property type="entry name" value="Ketoacyl_synth_AS"/>
</dbReference>
<dbReference type="SMART" id="SM00825">
    <property type="entry name" value="PKS_KS"/>
    <property type="match status" value="1"/>
</dbReference>
<proteinExistence type="inferred from homology"/>
<dbReference type="InterPro" id="IPR014030">
    <property type="entry name" value="Ketoacyl_synth_N"/>
</dbReference>
<evidence type="ECO:0000256" key="2">
    <source>
        <dbReference type="ARBA" id="ARBA00022679"/>
    </source>
</evidence>
<dbReference type="Pfam" id="PF00109">
    <property type="entry name" value="ketoacyl-synt"/>
    <property type="match status" value="1"/>
</dbReference>
<evidence type="ECO:0000259" key="5">
    <source>
        <dbReference type="PROSITE" id="PS52004"/>
    </source>
</evidence>
<protein>
    <submittedName>
        <fullName evidence="6">Beta-ketoacyl-[acyl-carrier-protein] synthase family protein</fullName>
    </submittedName>
</protein>
<organism evidence="6">
    <name type="scientific">Streptomyces tendae</name>
    <dbReference type="NCBI Taxonomy" id="1932"/>
    <lineage>
        <taxon>Bacteria</taxon>
        <taxon>Bacillati</taxon>
        <taxon>Actinomycetota</taxon>
        <taxon>Actinomycetes</taxon>
        <taxon>Kitasatosporales</taxon>
        <taxon>Streptomycetaceae</taxon>
        <taxon>Streptomyces</taxon>
    </lineage>
</organism>
<feature type="domain" description="Ketosynthase family 3 (KS3)" evidence="5">
    <location>
        <begin position="1"/>
        <end position="409"/>
    </location>
</feature>
<dbReference type="InterPro" id="IPR014031">
    <property type="entry name" value="Ketoacyl_synth_C"/>
</dbReference>
<dbReference type="RefSeq" id="WP_164461086.1">
    <property type="nucleotide sequence ID" value="NZ_JAAIFS010000013.1"/>
</dbReference>
<dbReference type="PANTHER" id="PTHR11712:SF336">
    <property type="entry name" value="3-OXOACYL-[ACYL-CARRIER-PROTEIN] SYNTHASE, MITOCHONDRIAL"/>
    <property type="match status" value="1"/>
</dbReference>
<comment type="similarity">
    <text evidence="1 4">Belongs to the thiolase-like superfamily. Beta-ketoacyl-ACP synthases family.</text>
</comment>
<dbReference type="InterPro" id="IPR020841">
    <property type="entry name" value="PKS_Beta-ketoAc_synthase_dom"/>
</dbReference>
<dbReference type="Gene3D" id="3.40.47.10">
    <property type="match status" value="1"/>
</dbReference>
<evidence type="ECO:0000256" key="3">
    <source>
        <dbReference type="ARBA" id="ARBA00023315"/>
    </source>
</evidence>
<reference evidence="6" key="1">
    <citation type="journal article" date="2020" name="Microorganisms">
        <title>Isolation, Genomic and Metabolomic Characterization of Streptomyces tendae VITAKN with Quorum Sensing Inhibitory Activity from Southern India.</title>
        <authorList>
            <person name="Ishaque N.M."/>
            <person name="Burgsdorf I."/>
            <person name="Limlingan Malit J.J."/>
            <person name="Saha S."/>
            <person name="Teta R."/>
            <person name="Ewe D."/>
            <person name="Kannabiran K."/>
            <person name="Hrouzek P."/>
            <person name="Steindler L."/>
            <person name="Costantino V."/>
            <person name="Saurav K."/>
        </authorList>
    </citation>
    <scope>NUCLEOTIDE SEQUENCE</scope>
    <source>
        <strain evidence="6">VITAKN</strain>
    </source>
</reference>
<evidence type="ECO:0000256" key="1">
    <source>
        <dbReference type="ARBA" id="ARBA00008467"/>
    </source>
</evidence>
<evidence type="ECO:0000313" key="6">
    <source>
        <dbReference type="EMBL" id="NEV92226.1"/>
    </source>
</evidence>
<dbReference type="AlphaFoldDB" id="A0A6B3QVZ2"/>
<dbReference type="GO" id="GO:0004315">
    <property type="term" value="F:3-oxoacyl-[acyl-carrier-protein] synthase activity"/>
    <property type="evidence" value="ECO:0007669"/>
    <property type="project" value="InterPro"/>
</dbReference>
<evidence type="ECO:0000256" key="4">
    <source>
        <dbReference type="RuleBase" id="RU003694"/>
    </source>
</evidence>
<dbReference type="EMBL" id="JAAIFS010000013">
    <property type="protein sequence ID" value="NEV92226.1"/>
    <property type="molecule type" value="Genomic_DNA"/>
</dbReference>
<dbReference type="InterPro" id="IPR000794">
    <property type="entry name" value="Beta-ketoacyl_synthase"/>
</dbReference>
<dbReference type="InterPro" id="IPR016039">
    <property type="entry name" value="Thiolase-like"/>
</dbReference>
<keyword evidence="3" id="KW-0012">Acyltransferase</keyword>